<evidence type="ECO:0000256" key="2">
    <source>
        <dbReference type="PROSITE-ProRule" id="PRU00708"/>
    </source>
</evidence>
<gene>
    <name evidence="4" type="ORF">K2173_000918</name>
</gene>
<proteinExistence type="predicted"/>
<keyword evidence="5" id="KW-1185">Reference proteome</keyword>
<dbReference type="Pfam" id="PF01535">
    <property type="entry name" value="PPR"/>
    <property type="match status" value="2"/>
</dbReference>
<evidence type="ECO:0000256" key="1">
    <source>
        <dbReference type="ARBA" id="ARBA00022737"/>
    </source>
</evidence>
<feature type="repeat" description="PPR" evidence="2">
    <location>
        <begin position="74"/>
        <end position="108"/>
    </location>
</feature>
<dbReference type="InterPro" id="IPR046960">
    <property type="entry name" value="PPR_At4g14850-like_plant"/>
</dbReference>
<name>A0AAV8TTP5_9ROSI</name>
<dbReference type="InterPro" id="IPR002885">
    <property type="entry name" value="PPR_rpt"/>
</dbReference>
<dbReference type="PANTHER" id="PTHR47926:SF346">
    <property type="entry name" value="PENTATRICOPEPTIDE REPEAT-CONTAINING PROTEIN"/>
    <property type="match status" value="1"/>
</dbReference>
<feature type="repeat" description="PPR" evidence="2">
    <location>
        <begin position="177"/>
        <end position="211"/>
    </location>
</feature>
<reference evidence="4 5" key="1">
    <citation type="submission" date="2021-09" db="EMBL/GenBank/DDBJ databases">
        <title>Genomic insights and catalytic innovation underlie evolution of tropane alkaloids biosynthesis.</title>
        <authorList>
            <person name="Wang Y.-J."/>
            <person name="Tian T."/>
            <person name="Huang J.-P."/>
            <person name="Huang S.-X."/>
        </authorList>
    </citation>
    <scope>NUCLEOTIDE SEQUENCE [LARGE SCALE GENOMIC DNA]</scope>
    <source>
        <strain evidence="4">KIB-2018</strain>
        <tissue evidence="4">Leaf</tissue>
    </source>
</reference>
<dbReference type="InterPro" id="IPR011990">
    <property type="entry name" value="TPR-like_helical_dom_sf"/>
</dbReference>
<dbReference type="GO" id="GO:0099402">
    <property type="term" value="P:plant organ development"/>
    <property type="evidence" value="ECO:0007669"/>
    <property type="project" value="UniProtKB-ARBA"/>
</dbReference>
<dbReference type="Pfam" id="PF12854">
    <property type="entry name" value="PPR_1"/>
    <property type="match status" value="1"/>
</dbReference>
<keyword evidence="1" id="KW-0677">Repeat</keyword>
<evidence type="ECO:0000313" key="5">
    <source>
        <dbReference type="Proteomes" id="UP001159364"/>
    </source>
</evidence>
<dbReference type="AlphaFoldDB" id="A0AAV8TTP5"/>
<dbReference type="InterPro" id="IPR046848">
    <property type="entry name" value="E_motif"/>
</dbReference>
<accession>A0AAV8TTP5</accession>
<evidence type="ECO:0008006" key="6">
    <source>
        <dbReference type="Google" id="ProtNLM"/>
    </source>
</evidence>
<feature type="repeat" description="PPR" evidence="2">
    <location>
        <begin position="239"/>
        <end position="273"/>
    </location>
</feature>
<dbReference type="GO" id="GO:0003723">
    <property type="term" value="F:RNA binding"/>
    <property type="evidence" value="ECO:0007669"/>
    <property type="project" value="InterPro"/>
</dbReference>
<dbReference type="Pfam" id="PF20431">
    <property type="entry name" value="E_motif"/>
    <property type="match status" value="1"/>
</dbReference>
<organism evidence="4 5">
    <name type="scientific">Erythroxylum novogranatense</name>
    <dbReference type="NCBI Taxonomy" id="1862640"/>
    <lineage>
        <taxon>Eukaryota</taxon>
        <taxon>Viridiplantae</taxon>
        <taxon>Streptophyta</taxon>
        <taxon>Embryophyta</taxon>
        <taxon>Tracheophyta</taxon>
        <taxon>Spermatophyta</taxon>
        <taxon>Magnoliopsida</taxon>
        <taxon>eudicotyledons</taxon>
        <taxon>Gunneridae</taxon>
        <taxon>Pentapetalae</taxon>
        <taxon>rosids</taxon>
        <taxon>fabids</taxon>
        <taxon>Malpighiales</taxon>
        <taxon>Erythroxylaceae</taxon>
        <taxon>Erythroxylum</taxon>
    </lineage>
</organism>
<comment type="caution">
    <text evidence="4">The sequence shown here is derived from an EMBL/GenBank/DDBJ whole genome shotgun (WGS) entry which is preliminary data.</text>
</comment>
<feature type="repeat" description="PPR" evidence="2">
    <location>
        <begin position="312"/>
        <end position="342"/>
    </location>
</feature>
<dbReference type="PROSITE" id="PS51375">
    <property type="entry name" value="PPR"/>
    <property type="match status" value="5"/>
</dbReference>
<evidence type="ECO:0000256" key="3">
    <source>
        <dbReference type="SAM" id="MobiDB-lite"/>
    </source>
</evidence>
<dbReference type="EMBL" id="JAIWQS010000003">
    <property type="protein sequence ID" value="KAJ8769143.1"/>
    <property type="molecule type" value="Genomic_DNA"/>
</dbReference>
<feature type="region of interest" description="Disordered" evidence="3">
    <location>
        <begin position="617"/>
        <end position="651"/>
    </location>
</feature>
<dbReference type="PANTHER" id="PTHR47926">
    <property type="entry name" value="PENTATRICOPEPTIDE REPEAT-CONTAINING PROTEIN"/>
    <property type="match status" value="1"/>
</dbReference>
<dbReference type="FunFam" id="1.25.40.10:FF:000158">
    <property type="entry name" value="pentatricopeptide repeat-containing protein At2g33680"/>
    <property type="match status" value="1"/>
</dbReference>
<dbReference type="Proteomes" id="UP001159364">
    <property type="component" value="Linkage Group LG03"/>
</dbReference>
<sequence>MIQCDHGAVEHLRSLISRCIATKNINLGTTLHCFLLKKALTFNPFTANRLIGMYSKFYDLGSAQKAFDDIPIKDIRSWNSMVSAYARMGLLDKARNLFDEMREPNLVSYNSLISSLSRHGFYRDCIDIFKRMQNDCCGLGFDEYTVVSVVGSCAGLRSLGLLRQVHGAATLVGLEFNTIVYNAWIDAYGKCGDPDSSHCIFSRMQERDVVSWTSMVAAYARASRLNDAFQVFHEMPVKNTVSWTSLISGLAQNGHSHEALDLFKKMLEEGVCPNAFTFVAVLSACANLALVERGKQIHGHIIRSCHIGNLLNVFTFNALINLYLKCGDMKSSKTLFELMPEKDSVSWNSLIVGFAQNGHAEESLELFRKMIEANTIPNEVTFLGLLTACSHTGSVSEGLQILHLMQNEYGVYPRLEHFAILVDLLGRKNRVKEALELIERAPNGSNYAGMWGAILGASRVHGNLDLGGRAAKALFNLEPMNAGRYTMLSNIYSAACKWNDAHSVRGLMLEKGLIKETAYSWIELKSARHEFTARDRSHHQMQEVNEVITKLTDHMKEAGYQPSISGSSCNTWGEHDSSKKEADFDFWGENEVQYGRNLSNGRGSELEFQPQFEQEEFHDYPRPGSSPKYESSPLLPCTNDGRGLPPESQSQAISEARRRLMVMVSNMPESSQELSLKDIIDEQQVSQQEEEKKLILEDTSFDFNSGDQIPKQKRVKANNTTMTCPLSKTASMDRETFLIRMFIPTSLSWKRKLQARNDSKISPTQPFDGSEGHLERNSWIKSFFILGKSRKSETSSRSSNSSSNISASRHTSFFLSCWPSFPRKDRKSKRCFF</sequence>
<dbReference type="Pfam" id="PF13041">
    <property type="entry name" value="PPR_2"/>
    <property type="match status" value="2"/>
</dbReference>
<feature type="repeat" description="PPR" evidence="2">
    <location>
        <begin position="343"/>
        <end position="377"/>
    </location>
</feature>
<dbReference type="GO" id="GO:0009451">
    <property type="term" value="P:RNA modification"/>
    <property type="evidence" value="ECO:0007669"/>
    <property type="project" value="InterPro"/>
</dbReference>
<evidence type="ECO:0000313" key="4">
    <source>
        <dbReference type="EMBL" id="KAJ8769143.1"/>
    </source>
</evidence>
<dbReference type="FunFam" id="1.25.40.10:FF:000348">
    <property type="entry name" value="Pentatricopeptide repeat-containing protein chloroplastic"/>
    <property type="match status" value="1"/>
</dbReference>
<dbReference type="NCBIfam" id="TIGR00756">
    <property type="entry name" value="PPR"/>
    <property type="match status" value="7"/>
</dbReference>
<dbReference type="Gene3D" id="1.25.40.10">
    <property type="entry name" value="Tetratricopeptide repeat domain"/>
    <property type="match status" value="3"/>
</dbReference>
<protein>
    <recommendedName>
        <fullName evidence="6">Pentatricopeptide repeat-containing protein</fullName>
    </recommendedName>
</protein>